<organism evidence="4 5">
    <name type="scientific">Paludibacterium purpuratum</name>
    <dbReference type="NCBI Taxonomy" id="1144873"/>
    <lineage>
        <taxon>Bacteria</taxon>
        <taxon>Pseudomonadati</taxon>
        <taxon>Pseudomonadota</taxon>
        <taxon>Betaproteobacteria</taxon>
        <taxon>Neisseriales</taxon>
        <taxon>Chromobacteriaceae</taxon>
        <taxon>Paludibacterium</taxon>
    </lineage>
</organism>
<keyword evidence="2" id="KW-1277">Toxin-antitoxin system</keyword>
<dbReference type="InterPro" id="IPR051803">
    <property type="entry name" value="TA_system_RelE-like_toxin"/>
</dbReference>
<dbReference type="AlphaFoldDB" id="A0A4R7AZE4"/>
<dbReference type="Gene3D" id="3.30.2310.20">
    <property type="entry name" value="RelE-like"/>
    <property type="match status" value="1"/>
</dbReference>
<accession>A0A4R7AZE4</accession>
<name>A0A4R7AZE4_9NEIS</name>
<dbReference type="PIRSF" id="PIRSF029218">
    <property type="entry name" value="ParE"/>
    <property type="match status" value="1"/>
</dbReference>
<dbReference type="RefSeq" id="WP_133682904.1">
    <property type="nucleotide sequence ID" value="NZ_SNZP01000013.1"/>
</dbReference>
<protein>
    <recommendedName>
        <fullName evidence="3">Toxin</fullName>
    </recommendedName>
</protein>
<dbReference type="PANTHER" id="PTHR33755:SF9">
    <property type="entry name" value="TOXIN PARE1"/>
    <property type="match status" value="1"/>
</dbReference>
<dbReference type="InterPro" id="IPR007712">
    <property type="entry name" value="RelE/ParE_toxin"/>
</dbReference>
<dbReference type="EMBL" id="SNZP01000013">
    <property type="protein sequence ID" value="TDR73624.1"/>
    <property type="molecule type" value="Genomic_DNA"/>
</dbReference>
<evidence type="ECO:0000256" key="2">
    <source>
        <dbReference type="ARBA" id="ARBA00022649"/>
    </source>
</evidence>
<dbReference type="Pfam" id="PF05016">
    <property type="entry name" value="ParE_toxin"/>
    <property type="match status" value="1"/>
</dbReference>
<proteinExistence type="inferred from homology"/>
<dbReference type="OrthoDB" id="516834at2"/>
<evidence type="ECO:0000256" key="1">
    <source>
        <dbReference type="ARBA" id="ARBA00006226"/>
    </source>
</evidence>
<evidence type="ECO:0000313" key="4">
    <source>
        <dbReference type="EMBL" id="TDR73624.1"/>
    </source>
</evidence>
<evidence type="ECO:0000256" key="3">
    <source>
        <dbReference type="PIRNR" id="PIRNR029218"/>
    </source>
</evidence>
<dbReference type="InterPro" id="IPR028344">
    <property type="entry name" value="ParE1/4"/>
</dbReference>
<reference evidence="4 5" key="1">
    <citation type="submission" date="2019-03" db="EMBL/GenBank/DDBJ databases">
        <title>Genomic Encyclopedia of Type Strains, Phase III (KMG-III): the genomes of soil and plant-associated and newly described type strains.</title>
        <authorList>
            <person name="Whitman W."/>
        </authorList>
    </citation>
    <scope>NUCLEOTIDE SEQUENCE [LARGE SCALE GENOMIC DNA]</scope>
    <source>
        <strain evidence="4 5">CECT 8976</strain>
    </source>
</reference>
<gene>
    <name evidence="4" type="ORF">DFP86_113131</name>
</gene>
<dbReference type="Proteomes" id="UP000295611">
    <property type="component" value="Unassembled WGS sequence"/>
</dbReference>
<dbReference type="InterPro" id="IPR035093">
    <property type="entry name" value="RelE/ParE_toxin_dom_sf"/>
</dbReference>
<keyword evidence="5" id="KW-1185">Reference proteome</keyword>
<comment type="caution">
    <text evidence="4">The sequence shown here is derived from an EMBL/GenBank/DDBJ whole genome shotgun (WGS) entry which is preliminary data.</text>
</comment>
<comment type="similarity">
    <text evidence="1 3">Belongs to the RelE toxin family.</text>
</comment>
<evidence type="ECO:0000313" key="5">
    <source>
        <dbReference type="Proteomes" id="UP000295611"/>
    </source>
</evidence>
<dbReference type="PANTHER" id="PTHR33755">
    <property type="entry name" value="TOXIN PARE1-RELATED"/>
    <property type="match status" value="1"/>
</dbReference>
<sequence>MSTFRLTADAKNDLVEIRRYTLHQWGALQASTYLAELRSTFHLLAESPRLGRARPDVAPGVLSFPHGGHVVYYQTRESVLIVFAVLHKSMVPESHLTSRSPE</sequence>